<evidence type="ECO:0000313" key="2">
    <source>
        <dbReference type="EMBL" id="GGC04278.1"/>
    </source>
</evidence>
<organism evidence="3 4">
    <name type="scientific">Pseudoduganella buxea</name>
    <dbReference type="NCBI Taxonomy" id="1949069"/>
    <lineage>
        <taxon>Bacteria</taxon>
        <taxon>Pseudomonadati</taxon>
        <taxon>Pseudomonadota</taxon>
        <taxon>Betaproteobacteria</taxon>
        <taxon>Burkholderiales</taxon>
        <taxon>Oxalobacteraceae</taxon>
        <taxon>Telluria group</taxon>
        <taxon>Pseudoduganella</taxon>
    </lineage>
</organism>
<evidence type="ECO:0000259" key="1">
    <source>
        <dbReference type="Pfam" id="PF00144"/>
    </source>
</evidence>
<feature type="domain" description="Beta-lactamase-related" evidence="1">
    <location>
        <begin position="60"/>
        <end position="400"/>
    </location>
</feature>
<reference evidence="2" key="1">
    <citation type="journal article" date="2014" name="Int. J. Syst. Evol. Microbiol.">
        <title>Complete genome of a new Firmicutes species belonging to the dominant human colonic microbiota ('Ruminococcus bicirculans') reveals two chromosomes and a selective capacity to utilize plant glucans.</title>
        <authorList>
            <consortium name="NISC Comparative Sequencing Program"/>
            <person name="Wegmann U."/>
            <person name="Louis P."/>
            <person name="Goesmann A."/>
            <person name="Henrissat B."/>
            <person name="Duncan S.H."/>
            <person name="Flint H.J."/>
        </authorList>
    </citation>
    <scope>NUCLEOTIDE SEQUENCE</scope>
    <source>
        <strain evidence="2">CGMCC 1.15931</strain>
    </source>
</reference>
<dbReference type="Proteomes" id="UP000622638">
    <property type="component" value="Unassembled WGS sequence"/>
</dbReference>
<dbReference type="InterPro" id="IPR050789">
    <property type="entry name" value="Diverse_Enzym_Activities"/>
</dbReference>
<dbReference type="SUPFAM" id="SSF56601">
    <property type="entry name" value="beta-lactamase/transpeptidase-like"/>
    <property type="match status" value="1"/>
</dbReference>
<evidence type="ECO:0000313" key="5">
    <source>
        <dbReference type="Proteomes" id="UP000622638"/>
    </source>
</evidence>
<dbReference type="EMBL" id="BMKG01000011">
    <property type="protein sequence ID" value="GGC04278.1"/>
    <property type="molecule type" value="Genomic_DNA"/>
</dbReference>
<reference evidence="5" key="2">
    <citation type="journal article" date="2019" name="Int. J. Syst. Evol. Microbiol.">
        <title>The Global Catalogue of Microorganisms (GCM) 10K type strain sequencing project: providing services to taxonomists for standard genome sequencing and annotation.</title>
        <authorList>
            <consortium name="The Broad Institute Genomics Platform"/>
            <consortium name="The Broad Institute Genome Sequencing Center for Infectious Disease"/>
            <person name="Wu L."/>
            <person name="Ma J."/>
        </authorList>
    </citation>
    <scope>NUCLEOTIDE SEQUENCE [LARGE SCALE GENOMIC DNA]</scope>
    <source>
        <strain evidence="5">CGMCC 1.15931</strain>
    </source>
</reference>
<dbReference type="Proteomes" id="UP000430634">
    <property type="component" value="Unassembled WGS sequence"/>
</dbReference>
<sequence length="418" mass="44645">MRARQGGGVRVQSADPTHRPARMKRHLFALALACATATADPLPEGPPQAQGFAPERLARLDRYLADSVARGDHLSAVVLVMRHGRVVDWQAWGHRDTARREPLPRDAIFRIDAMSRAVTAAAVLTLMEEGRVNLDDAVAAYLPALRGLRLADGSAPRQGPTIRQVLAQTAGFGTAAGLDGAADLDEYIMRLAATPLAAEPGSRFRDDAICAVVAGKLVEAVSGLRFDAFLHKRLLQPLGMRDTGFVVAPAARHRIAAVTTTDANGALVAPPQPPAGQRITPHLNGAIGLYSTAGDYARFAQMLLNGGELDGIRVLGRKSVELMLQNHLSHLAPPTHDEHGAEGYGLGGGVVLDLARRGRLGSVGQFGWTGAQSTWFTVDRQERLVAVLMLQHLPQPVVGDASRPAVRVSNLLYQALAR</sequence>
<dbReference type="PANTHER" id="PTHR43283">
    <property type="entry name" value="BETA-LACTAMASE-RELATED"/>
    <property type="match status" value="1"/>
</dbReference>
<keyword evidence="3" id="KW-0378">Hydrolase</keyword>
<dbReference type="InterPro" id="IPR012338">
    <property type="entry name" value="Beta-lactam/transpept-like"/>
</dbReference>
<evidence type="ECO:0000313" key="4">
    <source>
        <dbReference type="Proteomes" id="UP000430634"/>
    </source>
</evidence>
<accession>A0A6I3SRJ5</accession>
<dbReference type="Gene3D" id="3.40.710.10">
    <property type="entry name" value="DD-peptidase/beta-lactamase superfamily"/>
    <property type="match status" value="1"/>
</dbReference>
<reference evidence="2" key="4">
    <citation type="submission" date="2024-05" db="EMBL/GenBank/DDBJ databases">
        <authorList>
            <person name="Sun Q."/>
            <person name="Zhou Y."/>
        </authorList>
    </citation>
    <scope>NUCLEOTIDE SEQUENCE</scope>
    <source>
        <strain evidence="2">CGMCC 1.15931</strain>
    </source>
</reference>
<dbReference type="InterPro" id="IPR001466">
    <property type="entry name" value="Beta-lactam-related"/>
</dbReference>
<comment type="caution">
    <text evidence="3">The sequence shown here is derived from an EMBL/GenBank/DDBJ whole genome shotgun (WGS) entry which is preliminary data.</text>
</comment>
<dbReference type="Pfam" id="PF00144">
    <property type="entry name" value="Beta-lactamase"/>
    <property type="match status" value="1"/>
</dbReference>
<evidence type="ECO:0000313" key="3">
    <source>
        <dbReference type="EMBL" id="MTV51579.1"/>
    </source>
</evidence>
<dbReference type="GO" id="GO:0016787">
    <property type="term" value="F:hydrolase activity"/>
    <property type="evidence" value="ECO:0007669"/>
    <property type="project" value="UniProtKB-KW"/>
</dbReference>
<dbReference type="EMBL" id="WNKZ01000004">
    <property type="protein sequence ID" value="MTV51579.1"/>
    <property type="molecule type" value="Genomic_DNA"/>
</dbReference>
<dbReference type="OrthoDB" id="9801061at2"/>
<dbReference type="PANTHER" id="PTHR43283:SF3">
    <property type="entry name" value="BETA-LACTAMASE FAMILY PROTEIN (AFU_ORTHOLOGUE AFUA_5G07500)"/>
    <property type="match status" value="1"/>
</dbReference>
<gene>
    <name evidence="2" type="ORF">GCM10011572_27740</name>
    <name evidence="3" type="ORF">GM672_02410</name>
</gene>
<reference evidence="3 4" key="3">
    <citation type="submission" date="2019-11" db="EMBL/GenBank/DDBJ databases">
        <title>Type strains purchased from KCTC, JCM and DSMZ.</title>
        <authorList>
            <person name="Lu H."/>
        </authorList>
    </citation>
    <scope>NUCLEOTIDE SEQUENCE [LARGE SCALE GENOMIC DNA]</scope>
    <source>
        <strain evidence="3 4">KCTC 52429</strain>
    </source>
</reference>
<proteinExistence type="predicted"/>
<dbReference type="AlphaFoldDB" id="A0A6I3SRJ5"/>
<protein>
    <submittedName>
        <fullName evidence="3">Serine hydrolase</fullName>
    </submittedName>
</protein>
<name>A0A6I3SRJ5_9BURK</name>
<keyword evidence="5" id="KW-1185">Reference proteome</keyword>